<feature type="region of interest" description="Disordered" evidence="1">
    <location>
        <begin position="52"/>
        <end position="116"/>
    </location>
</feature>
<dbReference type="Proteomes" id="UP000253472">
    <property type="component" value="Unassembled WGS sequence"/>
</dbReference>
<dbReference type="PANTHER" id="PTHR31303:SF1">
    <property type="entry name" value="CTP-DEPENDENT DIACYLGLYCEROL KINASE 1"/>
    <property type="match status" value="1"/>
</dbReference>
<dbReference type="OrthoDB" id="5673at2759"/>
<keyword evidence="2" id="KW-0472">Membrane</keyword>
<keyword evidence="2" id="KW-1133">Transmembrane helix</keyword>
<dbReference type="Pfam" id="PF01148">
    <property type="entry name" value="CTP_transf_1"/>
    <property type="match status" value="1"/>
</dbReference>
<feature type="transmembrane region" description="Helical" evidence="2">
    <location>
        <begin position="161"/>
        <end position="181"/>
    </location>
</feature>
<dbReference type="GO" id="GO:0004143">
    <property type="term" value="F:ATP-dependent diacylglycerol kinase activity"/>
    <property type="evidence" value="ECO:0007669"/>
    <property type="project" value="InterPro"/>
</dbReference>
<organism evidence="3 4">
    <name type="scientific">Candida viswanathii</name>
    <dbReference type="NCBI Taxonomy" id="5486"/>
    <lineage>
        <taxon>Eukaryota</taxon>
        <taxon>Fungi</taxon>
        <taxon>Dikarya</taxon>
        <taxon>Ascomycota</taxon>
        <taxon>Saccharomycotina</taxon>
        <taxon>Pichiomycetes</taxon>
        <taxon>Debaryomycetaceae</taxon>
        <taxon>Candida/Lodderomyces clade</taxon>
        <taxon>Candida</taxon>
    </lineage>
</organism>
<dbReference type="STRING" id="5486.A0A367YM63"/>
<evidence type="ECO:0000313" key="4">
    <source>
        <dbReference type="Proteomes" id="UP000253472"/>
    </source>
</evidence>
<evidence type="ECO:0000256" key="1">
    <source>
        <dbReference type="SAM" id="MobiDB-lite"/>
    </source>
</evidence>
<dbReference type="AlphaFoldDB" id="A0A367YM63"/>
<dbReference type="GO" id="GO:0005789">
    <property type="term" value="C:endoplasmic reticulum membrane"/>
    <property type="evidence" value="ECO:0007669"/>
    <property type="project" value="TreeGrafter"/>
</dbReference>
<protein>
    <submittedName>
        <fullName evidence="3">CTP-dependent diacylglycerol kinase 1</fullName>
    </submittedName>
</protein>
<feature type="compositionally biased region" description="Acidic residues" evidence="1">
    <location>
        <begin position="56"/>
        <end position="99"/>
    </location>
</feature>
<dbReference type="PANTHER" id="PTHR31303">
    <property type="entry name" value="CTP-DEPENDENT DIACYLGLYCEROL KINASE 1"/>
    <property type="match status" value="1"/>
</dbReference>
<feature type="transmembrane region" description="Helical" evidence="2">
    <location>
        <begin position="228"/>
        <end position="249"/>
    </location>
</feature>
<keyword evidence="3" id="KW-0808">Transferase</keyword>
<feature type="compositionally biased region" description="Basic and acidic residues" evidence="1">
    <location>
        <begin position="104"/>
        <end position="116"/>
    </location>
</feature>
<evidence type="ECO:0000256" key="2">
    <source>
        <dbReference type="SAM" id="Phobius"/>
    </source>
</evidence>
<feature type="region of interest" description="Disordered" evidence="1">
    <location>
        <begin position="1"/>
        <end position="22"/>
    </location>
</feature>
<keyword evidence="3" id="KW-0418">Kinase</keyword>
<feature type="transmembrane region" description="Helical" evidence="2">
    <location>
        <begin position="139"/>
        <end position="155"/>
    </location>
</feature>
<reference evidence="3 4" key="1">
    <citation type="submission" date="2018-06" db="EMBL/GenBank/DDBJ databases">
        <title>Whole genome sequencing of Candida tropicalis (genome annotated by CSBL at Korea University).</title>
        <authorList>
            <person name="Ahn J."/>
        </authorList>
    </citation>
    <scope>NUCLEOTIDE SEQUENCE [LARGE SCALE GENOMIC DNA]</scope>
    <source>
        <strain evidence="3 4">ATCC 20962</strain>
    </source>
</reference>
<comment type="caution">
    <text evidence="3">The sequence shown here is derived from an EMBL/GenBank/DDBJ whole genome shotgun (WGS) entry which is preliminary data.</text>
</comment>
<dbReference type="InterPro" id="IPR037997">
    <property type="entry name" value="Dgk1-like"/>
</dbReference>
<name>A0A367YM63_9ASCO</name>
<accession>A0A367YM63</accession>
<keyword evidence="2" id="KW-0812">Transmembrane</keyword>
<proteinExistence type="predicted"/>
<feature type="compositionally biased region" description="Polar residues" evidence="1">
    <location>
        <begin position="1"/>
        <end position="21"/>
    </location>
</feature>
<dbReference type="EMBL" id="QLNQ01000001">
    <property type="protein sequence ID" value="RCK66966.1"/>
    <property type="molecule type" value="Genomic_DNA"/>
</dbReference>
<feature type="transmembrane region" description="Helical" evidence="2">
    <location>
        <begin position="261"/>
        <end position="284"/>
    </location>
</feature>
<gene>
    <name evidence="3" type="primary">DGK1_0</name>
    <name evidence="3" type="ORF">Cantr_03428</name>
</gene>
<keyword evidence="4" id="KW-1185">Reference proteome</keyword>
<feature type="transmembrane region" description="Helical" evidence="2">
    <location>
        <begin position="202"/>
        <end position="222"/>
    </location>
</feature>
<evidence type="ECO:0000313" key="3">
    <source>
        <dbReference type="EMBL" id="RCK66966.1"/>
    </source>
</evidence>
<dbReference type="GO" id="GO:0006654">
    <property type="term" value="P:phosphatidic acid biosynthetic process"/>
    <property type="evidence" value="ECO:0007669"/>
    <property type="project" value="TreeGrafter"/>
</dbReference>
<sequence length="352" mass="39236">MASAPSSPIKNTSSVVNSPVSRLTKDIKQTILNFDSNSSYIEEEDKTYIYTNSSIIDDDDDDDDEEEGASADVLDRDDDDLDNTEVEVDAEEDDDDDDSSTVLEKSESEGSKGVEKKPEFTQPLTFYQFLKKHEIPRKVFHSSIGVLTLWLYTLGVTVPQLFIPLGFCFAGVLINDLVRLNNPKLNEKICRFMSFMIRESEYNSYNGTLFYLAGVLIVLFLYPKDISVLSILLLSWADTSASTFGRAFGKYTPKISKGKSLAGCLASCLTGIITGYLWYGYFIPAYSYVNQPGDIYWNEQTNKMSLTVFTVAIGLIASLSEGLDFGGIDDNFTIPVISGTAVYWLVRLTQKI</sequence>